<organism evidence="4 5">
    <name type="scientific">Phenylobacterium haematophilum</name>
    <dbReference type="NCBI Taxonomy" id="98513"/>
    <lineage>
        <taxon>Bacteria</taxon>
        <taxon>Pseudomonadati</taxon>
        <taxon>Pseudomonadota</taxon>
        <taxon>Alphaproteobacteria</taxon>
        <taxon>Caulobacterales</taxon>
        <taxon>Caulobacteraceae</taxon>
        <taxon>Phenylobacterium</taxon>
    </lineage>
</organism>
<proteinExistence type="predicted"/>
<dbReference type="GO" id="GO:0016747">
    <property type="term" value="F:acyltransferase activity, transferring groups other than amino-acyl groups"/>
    <property type="evidence" value="ECO:0007669"/>
    <property type="project" value="InterPro"/>
</dbReference>
<keyword evidence="1 4" id="KW-0808">Transferase</keyword>
<evidence type="ECO:0000313" key="5">
    <source>
        <dbReference type="Proteomes" id="UP000530564"/>
    </source>
</evidence>
<dbReference type="Pfam" id="PF00583">
    <property type="entry name" value="Acetyltransf_1"/>
    <property type="match status" value="1"/>
</dbReference>
<sequence>MNQDVLIRGQEPADVSDITELLNQPRVVWGTLQLPYTSVAARIKRFESAPPGWTPLVAEIAGKVIGQAGLNRLDGRRGHVAVVGLSVHDDFAGRGVGTALMAALTEQADRWLGLRRIELTVWTDNAAAIALYERFGFEREGLHRAFALRDGEYVDALAMARLRP</sequence>
<dbReference type="EC" id="2.3.1.-" evidence="4"/>
<evidence type="ECO:0000256" key="1">
    <source>
        <dbReference type="ARBA" id="ARBA00022679"/>
    </source>
</evidence>
<dbReference type="EMBL" id="JACIDK010000003">
    <property type="protein sequence ID" value="MBB3891795.1"/>
    <property type="molecule type" value="Genomic_DNA"/>
</dbReference>
<keyword evidence="2 4" id="KW-0012">Acyltransferase</keyword>
<reference evidence="4 5" key="1">
    <citation type="submission" date="2020-08" db="EMBL/GenBank/DDBJ databases">
        <title>Genomic Encyclopedia of Type Strains, Phase IV (KMG-IV): sequencing the most valuable type-strain genomes for metagenomic binning, comparative biology and taxonomic classification.</title>
        <authorList>
            <person name="Goeker M."/>
        </authorList>
    </citation>
    <scope>NUCLEOTIDE SEQUENCE [LARGE SCALE GENOMIC DNA]</scope>
    <source>
        <strain evidence="4 5">DSM 21793</strain>
    </source>
</reference>
<evidence type="ECO:0000259" key="3">
    <source>
        <dbReference type="PROSITE" id="PS51186"/>
    </source>
</evidence>
<dbReference type="InterPro" id="IPR000182">
    <property type="entry name" value="GNAT_dom"/>
</dbReference>
<dbReference type="PANTHER" id="PTHR43877">
    <property type="entry name" value="AMINOALKYLPHOSPHONATE N-ACETYLTRANSFERASE-RELATED-RELATED"/>
    <property type="match status" value="1"/>
</dbReference>
<dbReference type="CDD" id="cd04301">
    <property type="entry name" value="NAT_SF"/>
    <property type="match status" value="1"/>
</dbReference>
<dbReference type="InterPro" id="IPR016181">
    <property type="entry name" value="Acyl_CoA_acyltransferase"/>
</dbReference>
<accession>A0A839ZYX2</accession>
<evidence type="ECO:0000313" key="4">
    <source>
        <dbReference type="EMBL" id="MBB3891795.1"/>
    </source>
</evidence>
<dbReference type="Proteomes" id="UP000530564">
    <property type="component" value="Unassembled WGS sequence"/>
</dbReference>
<dbReference type="AlphaFoldDB" id="A0A839ZYX2"/>
<dbReference type="Gene3D" id="3.40.630.30">
    <property type="match status" value="1"/>
</dbReference>
<dbReference type="SUPFAM" id="SSF55729">
    <property type="entry name" value="Acyl-CoA N-acyltransferases (Nat)"/>
    <property type="match status" value="1"/>
</dbReference>
<keyword evidence="5" id="KW-1185">Reference proteome</keyword>
<dbReference type="PROSITE" id="PS51186">
    <property type="entry name" value="GNAT"/>
    <property type="match status" value="1"/>
</dbReference>
<gene>
    <name evidence="4" type="ORF">GGQ61_002523</name>
</gene>
<dbReference type="RefSeq" id="WP_183773239.1">
    <property type="nucleotide sequence ID" value="NZ_JACIDK010000003.1"/>
</dbReference>
<feature type="domain" description="N-acetyltransferase" evidence="3">
    <location>
        <begin position="5"/>
        <end position="164"/>
    </location>
</feature>
<dbReference type="InterPro" id="IPR050832">
    <property type="entry name" value="Bact_Acetyltransf"/>
</dbReference>
<protein>
    <submittedName>
        <fullName evidence="4">Putative acetyltransferase</fullName>
        <ecNumber evidence="4">2.3.1.-</ecNumber>
    </submittedName>
</protein>
<evidence type="ECO:0000256" key="2">
    <source>
        <dbReference type="ARBA" id="ARBA00023315"/>
    </source>
</evidence>
<comment type="caution">
    <text evidence="4">The sequence shown here is derived from an EMBL/GenBank/DDBJ whole genome shotgun (WGS) entry which is preliminary data.</text>
</comment>
<name>A0A839ZYX2_9CAUL</name>